<gene>
    <name evidence="1" type="ORF">P691DRAFT_662424</name>
</gene>
<keyword evidence="2" id="KW-1185">Reference proteome</keyword>
<organism evidence="1 2">
    <name type="scientific">Macrolepiota fuliginosa MF-IS2</name>
    <dbReference type="NCBI Taxonomy" id="1400762"/>
    <lineage>
        <taxon>Eukaryota</taxon>
        <taxon>Fungi</taxon>
        <taxon>Dikarya</taxon>
        <taxon>Basidiomycota</taxon>
        <taxon>Agaricomycotina</taxon>
        <taxon>Agaricomycetes</taxon>
        <taxon>Agaricomycetidae</taxon>
        <taxon>Agaricales</taxon>
        <taxon>Agaricineae</taxon>
        <taxon>Agaricaceae</taxon>
        <taxon>Macrolepiota</taxon>
    </lineage>
</organism>
<name>A0A9P6C4G7_9AGAR</name>
<evidence type="ECO:0000313" key="1">
    <source>
        <dbReference type="EMBL" id="KAF9451776.1"/>
    </source>
</evidence>
<proteinExistence type="predicted"/>
<comment type="caution">
    <text evidence="1">The sequence shown here is derived from an EMBL/GenBank/DDBJ whole genome shotgun (WGS) entry which is preliminary data.</text>
</comment>
<accession>A0A9P6C4G7</accession>
<reference evidence="1" key="1">
    <citation type="submission" date="2020-11" db="EMBL/GenBank/DDBJ databases">
        <authorList>
            <consortium name="DOE Joint Genome Institute"/>
            <person name="Ahrendt S."/>
            <person name="Riley R."/>
            <person name="Andreopoulos W."/>
            <person name="Labutti K."/>
            <person name="Pangilinan J."/>
            <person name="Ruiz-Duenas F.J."/>
            <person name="Barrasa J.M."/>
            <person name="Sanchez-Garcia M."/>
            <person name="Camarero S."/>
            <person name="Miyauchi S."/>
            <person name="Serrano A."/>
            <person name="Linde D."/>
            <person name="Babiker R."/>
            <person name="Drula E."/>
            <person name="Ayuso-Fernandez I."/>
            <person name="Pacheco R."/>
            <person name="Padilla G."/>
            <person name="Ferreira P."/>
            <person name="Barriuso J."/>
            <person name="Kellner H."/>
            <person name="Castanera R."/>
            <person name="Alfaro M."/>
            <person name="Ramirez L."/>
            <person name="Pisabarro A.G."/>
            <person name="Kuo A."/>
            <person name="Tritt A."/>
            <person name="Lipzen A."/>
            <person name="He G."/>
            <person name="Yan M."/>
            <person name="Ng V."/>
            <person name="Cullen D."/>
            <person name="Martin F."/>
            <person name="Rosso M.-N."/>
            <person name="Henrissat B."/>
            <person name="Hibbett D."/>
            <person name="Martinez A.T."/>
            <person name="Grigoriev I.V."/>
        </authorList>
    </citation>
    <scope>NUCLEOTIDE SEQUENCE</scope>
    <source>
        <strain evidence="1">MF-IS2</strain>
    </source>
</reference>
<dbReference type="OrthoDB" id="3261081at2759"/>
<evidence type="ECO:0000313" key="2">
    <source>
        <dbReference type="Proteomes" id="UP000807342"/>
    </source>
</evidence>
<dbReference type="EMBL" id="MU151080">
    <property type="protein sequence ID" value="KAF9451776.1"/>
    <property type="molecule type" value="Genomic_DNA"/>
</dbReference>
<dbReference type="Proteomes" id="UP000807342">
    <property type="component" value="Unassembled WGS sequence"/>
</dbReference>
<protein>
    <submittedName>
        <fullName evidence="1">Uncharacterized protein</fullName>
    </submittedName>
</protein>
<dbReference type="AlphaFoldDB" id="A0A9P6C4G7"/>
<sequence>MSNLRKRVNGLTHQWLDATPKPVVHKPLLQCRSDPNAPPSYWESDPDLHVIRYGPRIERDDLFYCKGGVNAEKLLQLSRKSLYQAAHNSGGNVLLDERWHCTIAKSIVRYPKGFRVHVSYSAVIAEAAGKDPQKVARAEDARGINGLMIVLDRR</sequence>